<feature type="repeat" description="WD" evidence="1">
    <location>
        <begin position="2437"/>
        <end position="2478"/>
    </location>
</feature>
<dbReference type="SUPFAM" id="SSF50978">
    <property type="entry name" value="WD40 repeat-like"/>
    <property type="match status" value="2"/>
</dbReference>
<dbReference type="Gene3D" id="2.130.10.10">
    <property type="entry name" value="YVTN repeat-like/Quinoprotein amine dehydrogenase"/>
    <property type="match status" value="3"/>
</dbReference>
<dbReference type="PROSITE" id="PS50082">
    <property type="entry name" value="WD_REPEATS_2"/>
    <property type="match status" value="1"/>
</dbReference>
<dbReference type="PROSITE" id="PS50294">
    <property type="entry name" value="WD_REPEATS_REGION"/>
    <property type="match status" value="1"/>
</dbReference>
<dbReference type="FunFam" id="2.130.10.10:FF:001240">
    <property type="entry name" value="Transducin family protein / WD-40 repeat family protein"/>
    <property type="match status" value="1"/>
</dbReference>
<protein>
    <submittedName>
        <fullName evidence="5">Uncharacterized protein LOC116189446 isoform X1</fullName>
    </submittedName>
</protein>
<dbReference type="InterPro" id="IPR022033">
    <property type="entry name" value="Rav1p_C"/>
</dbReference>
<dbReference type="InterPro" id="IPR036322">
    <property type="entry name" value="WD40_repeat_dom_sf"/>
</dbReference>
<dbReference type="PANTHER" id="PTHR13950">
    <property type="entry name" value="RABCONNECTIN-RELATED"/>
    <property type="match status" value="1"/>
</dbReference>
<dbReference type="GO" id="GO:0007035">
    <property type="term" value="P:vacuolar acidification"/>
    <property type="evidence" value="ECO:0007669"/>
    <property type="project" value="TreeGrafter"/>
</dbReference>
<dbReference type="PANTHER" id="PTHR13950:SF9">
    <property type="entry name" value="RABCONNECTIN-3A"/>
    <property type="match status" value="1"/>
</dbReference>
<dbReference type="RefSeq" id="XP_031374966.1">
    <property type="nucleotide sequence ID" value="XM_031519106.1"/>
</dbReference>
<proteinExistence type="predicted"/>
<evidence type="ECO:0000313" key="5">
    <source>
        <dbReference type="RefSeq" id="XP_031374966.1"/>
    </source>
</evidence>
<sequence>MAKPGACADPIDGLRLPLPLRRPDILPPAPTRSPTGSTIDWIPDFAGYAWVAYGASSILVIAHLPKPSPLSRDENVIGPILRQVFELPHHVSAVSWSLNGEVAAASDNCIFLFTPDSSRSLGSFCWSQNAVLKQSTKVEAVKWTESGDGIVASGVEVVLWKIKSTSWEIAWKSMVHVPQTLVSTTWSIEGPSATAAYPDELVREESRCVLVFQNDGRHGYFKAELRHPQPVVSIQWRPSTGRRLKRSLRTRHLLLTCCLDGAVRLWAEIDHGRHKRVKDVKDSKASQCSFCVVALIDKSNGLNATLDASLSVMWAIEVGGFINLVEEASHLFFADHNEHEQVGQCEWLVGFGPELKITFWAIHCIDEFSPLRYPRVTLWKTKDLQDRKLQHIQSVHSKAVDGSLVKKVVISRNSSTGPPFLCSFLHFSSCSSLSLSLFYNQKEHHKQEDLPFNTPREENFLSCLSSGVLSTDGHSGKILQVVVHPYYYEGGLAVSLDSNGLLLFWLFSTISSLSHSVPTLIPMLRLFAKMMTQENGPKYTSLRWAPSILDDDRILLLVHVDGIDCLVIRMSKGEALKLEFQRLCTIPYTGSFPVEDGPTDIYSIPLPSTCKKTFKPDNFMLLGVWKKGFYAGSWVITVHSYDLSETPCGCSCESDYTDNSKIQKFESVFSGRRYCISVCPCSSEFPYPHSHDLVTNYSIVCPDGFFPFIQQDDWIPINDQCGNYYPYVMATGCADGNVKLWRTGGVLPSSVTWELVGAFGAQQGPISKICLADCGQKIASVCAASGSDSSETLYIWEPMNIAGTGCFVLEHTLSLTAGTVAMKWLTLGNGKQILGVCMQEKLQIYAQRPSGGQNSAKTKPSNMQIWSCIAEAHLSSPVFDFFWGPAATAVVVHSDYIYSFGQWLLNKHHNSFHAMSEKNLCIEGSTEGGTMYFTDPNICKMNGLSVEGSGMPFISRTTLLPGIKHNHEANCTVSERAERNHAMFTTVGSHTMLNVVDELCESIPVYHPEALCFNIYLGNWRRAYIALQHLVQHLSDAPGKRYTHSDCGNTIPQIVLLSYLKGAPQEGSTNKGFQWDGGALSINSSLQFQVGSIKSASEMWSYGSSNVFASSSSSTNEFSGLAESLEKYAGAAAISDKERREILAANDLLNEISNSQSSSVYEGLDEPGKRFWVGLRYQQVQFFHEFGRKPSVEELAIDSASVCWAFHSDCQESLLSSFLPIESSWKELQVMGVGLWFNNVTQLRARMEKLARLQYLKKKDPKDCALLYVALNRLQVLAGLFKISRNEKDKPLVGFLSRNFQEEKNKAAALKNAYVLLGRHQWELAIAFFLLGGDTSSAINICSKNLGDEQLALVLCRLVEGGGGPLERHLITKLMLPSAIEKDDYWLASLLEWQLGNYSQSFFCMLGLQNYSSIDESMLLSSHAAFSDPIIGLYCRLLATKNCLRNTVGERNVAVLGRWATLVMATALRRRGLHIEALECLCSSSFVGGSNNWNSMGNEHLEVLPGILEPSPSNSTNWLSADAAVHLETYTKFDLAIHHFSRLVRQHPYWPNANIATTERNSFHNDSRIHELEKLREHFFSKLWSDLDVTEQKFQLHVAPLLGKILLLPCNYGAPSIGYDLLQGYKCHEKSPRTIEALDRLNFYPLLSKLSSTLSDEVSNLFSRLAAACGITCSQVASPCNVNGEPSGMGSRWLFEGGNHIHDLTLLLRNLRAAQEIFSGSWGEDTVMVPEVNDLLEFCARFASIWYQRNSEALILMLQPILVSFSDGHIPYEVEMVDLKNASSQTSDRVAHESDANVDGRNPSSSIITSVKHENGGNRGSLIPEDEKWQILGVSLWKHMLRFTTHKLKMIRDKIDEQHISSSSLGGPSLCSGSAACSGIDGKNVIEEIKLLSSRMAQLLVTTLAHVSSYQVKQLVVLLDQKIDDGWPAMTLAWLEPGYSPHGFLKEHPPEGDITSSLSNINDEISSFHKLWDSWADQKMVSESFTEEKINLLEYVNKRPSRGWKEIDKSIMVEEIEGLDNNDGRSISGSGSNEVGTPSRGSWQKGLATSKEITPFQCPKEICKKNGELLEALCINSIDRQQIAVSSHRKGIVFLNWEDSTFKEETKSIWSEADWPPNGWAGPESTPVPTCVSPGIGLGSKKGAHLGLGGATVGTGSLATPGRDLTGGGAFGIPGYAGVGASGLGWEVQQDFEELVEHPATLETIRTRALSSHPSMPYFLAGSSNTLIYLWEFGKERAIATYGVLPSANVPPPYSLASVSAVQFGPCGHRFATAALDGTICTWQLEVGGRRNIHPTESSLCFNSHAMDVTYVTSSGSIIVAAGYSSNNVNVVIWDTLAPPSTSRASIICHEGGARSVSVFDSDIGNSSVSPLILTGGKGGDVGLHDFRYIATGKSKRLRHPDHVEHSSNSSLGTAGPSGNGTKHGIENVDGMLWYLPKAHLGSVTKIAKIPHTSLFLTGSKDGDVKLWDVKNAKLVHHWPKLHDRHTFLQPSTRGFGGVVRAGVTDVKVVSQGFISCGGDGTVKLVQLSDYTHGM</sequence>
<evidence type="ECO:0000259" key="3">
    <source>
        <dbReference type="Pfam" id="PF12234"/>
    </source>
</evidence>
<gene>
    <name evidence="5" type="primary">LOC116189446</name>
</gene>
<dbReference type="SMART" id="SM00320">
    <property type="entry name" value="WD40"/>
    <property type="match status" value="11"/>
</dbReference>
<feature type="region of interest" description="Disordered" evidence="2">
    <location>
        <begin position="2398"/>
        <end position="2423"/>
    </location>
</feature>
<feature type="region of interest" description="Disordered" evidence="2">
    <location>
        <begin position="1783"/>
        <end position="1811"/>
    </location>
</feature>
<dbReference type="InterPro" id="IPR015943">
    <property type="entry name" value="WD40/YVTN_repeat-like_dom_sf"/>
</dbReference>
<dbReference type="InterPro" id="IPR001680">
    <property type="entry name" value="WD40_rpt"/>
</dbReference>
<reference evidence="5" key="2">
    <citation type="submission" date="2025-08" db="UniProtKB">
        <authorList>
            <consortium name="RefSeq"/>
        </authorList>
    </citation>
    <scope>IDENTIFICATION</scope>
    <source>
        <tissue evidence="5">Leaf</tissue>
    </source>
</reference>
<feature type="domain" description="RAVE complex protein Rav1 C-terminal" evidence="3">
    <location>
        <begin position="781"/>
        <end position="1406"/>
    </location>
</feature>
<keyword evidence="4" id="KW-1185">Reference proteome</keyword>
<dbReference type="InterPro" id="IPR052208">
    <property type="entry name" value="DmX-like/RAVE_component"/>
</dbReference>
<evidence type="ECO:0000313" key="4">
    <source>
        <dbReference type="Proteomes" id="UP000515151"/>
    </source>
</evidence>
<dbReference type="Proteomes" id="UP000515151">
    <property type="component" value="Chromosome 8"/>
</dbReference>
<reference evidence="4" key="1">
    <citation type="journal article" date="2020" name="Plant Biotechnol. J.">
        <title>The pomegranate (Punica granatum L.) draft genome dissects genetic divergence between soft- and hard-seeded cultivars.</title>
        <authorList>
            <person name="Luo X."/>
            <person name="Li H."/>
            <person name="Wu Z."/>
            <person name="Yao W."/>
            <person name="Zhao P."/>
            <person name="Cao D."/>
            <person name="Yu H."/>
            <person name="Li K."/>
            <person name="Poudel K."/>
            <person name="Zhao D."/>
            <person name="Zhang F."/>
            <person name="Xia X."/>
            <person name="Chen L."/>
            <person name="Wang Q."/>
            <person name="Jing D."/>
            <person name="Cao S."/>
        </authorList>
    </citation>
    <scope>NUCLEOTIDE SEQUENCE [LARGE SCALE GENOMIC DNA]</scope>
    <source>
        <strain evidence="4">cv. Tunisia</strain>
    </source>
</reference>
<name>A0A6P8BZC6_PUNGR</name>
<organism evidence="4 5">
    <name type="scientific">Punica granatum</name>
    <name type="common">Pomegranate</name>
    <dbReference type="NCBI Taxonomy" id="22663"/>
    <lineage>
        <taxon>Eukaryota</taxon>
        <taxon>Viridiplantae</taxon>
        <taxon>Streptophyta</taxon>
        <taxon>Embryophyta</taxon>
        <taxon>Tracheophyta</taxon>
        <taxon>Spermatophyta</taxon>
        <taxon>Magnoliopsida</taxon>
        <taxon>eudicotyledons</taxon>
        <taxon>Gunneridae</taxon>
        <taxon>Pentapetalae</taxon>
        <taxon>rosids</taxon>
        <taxon>malvids</taxon>
        <taxon>Myrtales</taxon>
        <taxon>Lythraceae</taxon>
        <taxon>Punica</taxon>
    </lineage>
</organism>
<feature type="region of interest" description="Disordered" evidence="2">
    <location>
        <begin position="2020"/>
        <end position="2044"/>
    </location>
</feature>
<accession>A0A6P8BZC6</accession>
<evidence type="ECO:0000256" key="1">
    <source>
        <dbReference type="PROSITE-ProRule" id="PRU00221"/>
    </source>
</evidence>
<dbReference type="Pfam" id="PF12234">
    <property type="entry name" value="Rav1p_C"/>
    <property type="match status" value="1"/>
</dbReference>
<keyword evidence="1" id="KW-0853">WD repeat</keyword>
<dbReference type="GeneID" id="116189446"/>
<dbReference type="OrthoDB" id="342131at2759"/>
<evidence type="ECO:0000256" key="2">
    <source>
        <dbReference type="SAM" id="MobiDB-lite"/>
    </source>
</evidence>
<dbReference type="GO" id="GO:0043291">
    <property type="term" value="C:RAVE complex"/>
    <property type="evidence" value="ECO:0007669"/>
    <property type="project" value="TreeGrafter"/>
</dbReference>
<feature type="compositionally biased region" description="Polar residues" evidence="2">
    <location>
        <begin position="2024"/>
        <end position="2042"/>
    </location>
</feature>
<dbReference type="Pfam" id="PF00400">
    <property type="entry name" value="WD40"/>
    <property type="match status" value="2"/>
</dbReference>